<dbReference type="Gene3D" id="3.20.20.70">
    <property type="entry name" value="Aldolase class I"/>
    <property type="match status" value="1"/>
</dbReference>
<dbReference type="AlphaFoldDB" id="A0A3R9QL77"/>
<dbReference type="SMART" id="SM01130">
    <property type="entry name" value="DHDPS"/>
    <property type="match status" value="1"/>
</dbReference>
<sequence>MNWSGVMPAMTTAFNADMKVDLDFLAQHAAWLLGNGCTGLVMLGSLGEGATLEFDEKVGILKTAVRVAGKAPVIAAVSALSTDTAVRLAKEAEQMGCSGLMVLPPYVYPSDWREMKHHISAVIGATKLDCMLYNNPIAYTTDFLPKEIAELAEEHSNLEAVKESSADVRRISAIREMLGDRLRIFIGVDDMLVEGVRAGAVGWVAGLVNAFPYESVKLFDLAKAGKDDEAFELCQWFLPLLRMDTVLKFVQLIKWVQEEMGRGFGRVRSPRMELAGNDLEEAKAILAKAKATRPRHHERPLAEFAGV</sequence>
<dbReference type="GO" id="GO:0008840">
    <property type="term" value="F:4-hydroxy-tetrahydrodipicolinate synthase activity"/>
    <property type="evidence" value="ECO:0007669"/>
    <property type="project" value="TreeGrafter"/>
</dbReference>
<dbReference type="InterPro" id="IPR013785">
    <property type="entry name" value="Aldolase_TIM"/>
</dbReference>
<dbReference type="EMBL" id="RSDW01000001">
    <property type="protein sequence ID" value="RSL19173.1"/>
    <property type="molecule type" value="Genomic_DNA"/>
</dbReference>
<keyword evidence="1 2" id="KW-0456">Lyase</keyword>
<dbReference type="PRINTS" id="PR00146">
    <property type="entry name" value="DHPICSNTHASE"/>
</dbReference>
<dbReference type="CDD" id="cd00408">
    <property type="entry name" value="DHDPS-like"/>
    <property type="match status" value="1"/>
</dbReference>
<protein>
    <submittedName>
        <fullName evidence="5">4-hydroxy-tetrahydrodipicolinate synthase</fullName>
    </submittedName>
</protein>
<comment type="caution">
    <text evidence="5">The sequence shown here is derived from an EMBL/GenBank/DDBJ whole genome shotgun (WGS) entry which is preliminary data.</text>
</comment>
<feature type="binding site" evidence="4">
    <location>
        <position position="204"/>
    </location>
    <ligand>
        <name>pyruvate</name>
        <dbReference type="ChEBI" id="CHEBI:15361"/>
    </ligand>
</feature>
<dbReference type="PIRSF" id="PIRSF001365">
    <property type="entry name" value="DHDPS"/>
    <property type="match status" value="1"/>
</dbReference>
<dbReference type="OrthoDB" id="9771791at2"/>
<evidence type="ECO:0000313" key="6">
    <source>
        <dbReference type="Proteomes" id="UP000269669"/>
    </source>
</evidence>
<evidence type="ECO:0000313" key="5">
    <source>
        <dbReference type="EMBL" id="RSL19173.1"/>
    </source>
</evidence>
<dbReference type="SUPFAM" id="SSF51569">
    <property type="entry name" value="Aldolase"/>
    <property type="match status" value="1"/>
</dbReference>
<dbReference type="PANTHER" id="PTHR12128">
    <property type="entry name" value="DIHYDRODIPICOLINATE SYNTHASE"/>
    <property type="match status" value="1"/>
</dbReference>
<comment type="similarity">
    <text evidence="2">Belongs to the DapA family.</text>
</comment>
<dbReference type="RefSeq" id="WP_125487443.1">
    <property type="nucleotide sequence ID" value="NZ_RSDW01000001.1"/>
</dbReference>
<evidence type="ECO:0000256" key="3">
    <source>
        <dbReference type="PIRSR" id="PIRSR001365-1"/>
    </source>
</evidence>
<accession>A0A3R9QL77</accession>
<dbReference type="PANTHER" id="PTHR12128:SF72">
    <property type="entry name" value="DIHYDRODIPICOLINATE SYNTHASE"/>
    <property type="match status" value="1"/>
</dbReference>
<name>A0A3R9QL77_9BACT</name>
<dbReference type="Proteomes" id="UP000269669">
    <property type="component" value="Unassembled WGS sequence"/>
</dbReference>
<gene>
    <name evidence="5" type="ORF">EDE15_4823</name>
</gene>
<proteinExistence type="inferred from homology"/>
<reference evidence="5 6" key="1">
    <citation type="submission" date="2018-12" db="EMBL/GenBank/DDBJ databases">
        <title>Sequencing of bacterial isolates from soil warming experiment in Harvard Forest, Massachusetts, USA.</title>
        <authorList>
            <person name="Deangelis K."/>
        </authorList>
    </citation>
    <scope>NUCLEOTIDE SEQUENCE [LARGE SCALE GENOMIC DNA]</scope>
    <source>
        <strain evidence="5 6">EB153</strain>
    </source>
</reference>
<evidence type="ECO:0000256" key="1">
    <source>
        <dbReference type="ARBA" id="ARBA00023239"/>
    </source>
</evidence>
<dbReference type="InterPro" id="IPR002220">
    <property type="entry name" value="DapA-like"/>
</dbReference>
<dbReference type="Pfam" id="PF00701">
    <property type="entry name" value="DHDPS"/>
    <property type="match status" value="1"/>
</dbReference>
<feature type="active site" description="Proton donor/acceptor" evidence="3">
    <location>
        <position position="133"/>
    </location>
</feature>
<evidence type="ECO:0000256" key="4">
    <source>
        <dbReference type="PIRSR" id="PIRSR001365-2"/>
    </source>
</evidence>
<feature type="active site" description="Schiff-base intermediate with substrate" evidence="3">
    <location>
        <position position="162"/>
    </location>
</feature>
<evidence type="ECO:0000256" key="2">
    <source>
        <dbReference type="PIRNR" id="PIRNR001365"/>
    </source>
</evidence>
<keyword evidence="6" id="KW-1185">Reference proteome</keyword>
<organism evidence="5 6">
    <name type="scientific">Edaphobacter aggregans</name>
    <dbReference type="NCBI Taxonomy" id="570835"/>
    <lineage>
        <taxon>Bacteria</taxon>
        <taxon>Pseudomonadati</taxon>
        <taxon>Acidobacteriota</taxon>
        <taxon>Terriglobia</taxon>
        <taxon>Terriglobales</taxon>
        <taxon>Acidobacteriaceae</taxon>
        <taxon>Edaphobacter</taxon>
    </lineage>
</organism>